<dbReference type="Pfam" id="PF00725">
    <property type="entry name" value="3HCDH"/>
    <property type="match status" value="1"/>
</dbReference>
<dbReference type="InterPro" id="IPR006176">
    <property type="entry name" value="3-OHacyl-CoA_DH_NAD-bd"/>
</dbReference>
<dbReference type="PANTHER" id="PTHR48075">
    <property type="entry name" value="3-HYDROXYACYL-COA DEHYDROGENASE FAMILY PROTEIN"/>
    <property type="match status" value="1"/>
</dbReference>
<dbReference type="InterPro" id="IPR022694">
    <property type="entry name" value="3-OHacyl-CoA_DH"/>
</dbReference>
<organism evidence="6 7">
    <name type="scientific">Megasphaera hominis</name>
    <dbReference type="NCBI Taxonomy" id="159836"/>
    <lineage>
        <taxon>Bacteria</taxon>
        <taxon>Bacillati</taxon>
        <taxon>Bacillota</taxon>
        <taxon>Negativicutes</taxon>
        <taxon>Veillonellales</taxon>
        <taxon>Veillonellaceae</taxon>
        <taxon>Megasphaera</taxon>
    </lineage>
</organism>
<evidence type="ECO:0000259" key="4">
    <source>
        <dbReference type="Pfam" id="PF00725"/>
    </source>
</evidence>
<dbReference type="InterPro" id="IPR036291">
    <property type="entry name" value="NAD(P)-bd_dom_sf"/>
</dbReference>
<evidence type="ECO:0000256" key="3">
    <source>
        <dbReference type="ARBA" id="ARBA00023002"/>
    </source>
</evidence>
<dbReference type="Pfam" id="PF02737">
    <property type="entry name" value="3HCDH_N"/>
    <property type="match status" value="1"/>
</dbReference>
<gene>
    <name evidence="6" type="ORF">H8J70_07930</name>
</gene>
<keyword evidence="3" id="KW-0560">Oxidoreductase</keyword>
<dbReference type="SUPFAM" id="SSF48179">
    <property type="entry name" value="6-phosphogluconate dehydrogenase C-terminal domain-like"/>
    <property type="match status" value="1"/>
</dbReference>
<sequence>MTKKAIVAGAGVMGASLAQVYAEAGYDVVLYDLAEKFLDRGKHLIALNQETLVKAGLITADDSAALVQRISFSCDDACFAAADVDIILESIVEKLEIKQGFWEKVSRLANAHCLLATNTSGLHISDIAAKMDHKDRFMGQHWLNPPHLLPLAELIIGADTAAETVTRMKDLVRGLGKNPVCVKDINGFIINRLQFAILREAMHIVDSGAATVEDIDDVMKYGMGLRLAALGPFRIADLGGLDTFDHISQYLFADLDNSKEGNSYLHSLVEDGKLGVKSGQGYYDYSGDKADEAIKERDELFIKLAKCLYK</sequence>
<evidence type="ECO:0000313" key="7">
    <source>
        <dbReference type="Proteomes" id="UP000606870"/>
    </source>
</evidence>
<feature type="domain" description="3-hydroxyacyl-CoA dehydrogenase NAD binding" evidence="5">
    <location>
        <begin position="6"/>
        <end position="185"/>
    </location>
</feature>
<dbReference type="InterPro" id="IPR008927">
    <property type="entry name" value="6-PGluconate_DH-like_C_sf"/>
</dbReference>
<protein>
    <submittedName>
        <fullName evidence="6">3-hydroxyacyl-CoA dehydrogenase family protein</fullName>
    </submittedName>
</protein>
<dbReference type="RefSeq" id="WP_186503397.1">
    <property type="nucleotide sequence ID" value="NZ_JACOGK010000021.1"/>
</dbReference>
<evidence type="ECO:0000313" key="6">
    <source>
        <dbReference type="EMBL" id="MBC3537178.1"/>
    </source>
</evidence>
<evidence type="ECO:0000259" key="5">
    <source>
        <dbReference type="Pfam" id="PF02737"/>
    </source>
</evidence>
<name>A0ABR6VJ48_9FIRM</name>
<dbReference type="InterPro" id="IPR013328">
    <property type="entry name" value="6PGD_dom2"/>
</dbReference>
<evidence type="ECO:0000256" key="1">
    <source>
        <dbReference type="ARBA" id="ARBA00005086"/>
    </source>
</evidence>
<dbReference type="EMBL" id="JACOGK010000021">
    <property type="protein sequence ID" value="MBC3537178.1"/>
    <property type="molecule type" value="Genomic_DNA"/>
</dbReference>
<dbReference type="PROSITE" id="PS00067">
    <property type="entry name" value="3HCDH"/>
    <property type="match status" value="1"/>
</dbReference>
<comment type="pathway">
    <text evidence="1">Lipid metabolism; butanoate metabolism.</text>
</comment>
<dbReference type="Proteomes" id="UP000606870">
    <property type="component" value="Unassembled WGS sequence"/>
</dbReference>
<dbReference type="Gene3D" id="3.40.50.720">
    <property type="entry name" value="NAD(P)-binding Rossmann-like Domain"/>
    <property type="match status" value="1"/>
</dbReference>
<dbReference type="Gene3D" id="1.10.1040.10">
    <property type="entry name" value="N-(1-d-carboxylethyl)-l-norvaline Dehydrogenase, domain 2"/>
    <property type="match status" value="1"/>
</dbReference>
<dbReference type="PIRSF" id="PIRSF000105">
    <property type="entry name" value="HCDH"/>
    <property type="match status" value="1"/>
</dbReference>
<evidence type="ECO:0000256" key="2">
    <source>
        <dbReference type="ARBA" id="ARBA00009463"/>
    </source>
</evidence>
<dbReference type="PANTHER" id="PTHR48075:SF5">
    <property type="entry name" value="3-HYDROXYBUTYRYL-COA DEHYDROGENASE"/>
    <property type="match status" value="1"/>
</dbReference>
<dbReference type="InterPro" id="IPR006180">
    <property type="entry name" value="3-OHacyl-CoA_DH_CS"/>
</dbReference>
<comment type="similarity">
    <text evidence="2">Belongs to the 3-hydroxyacyl-CoA dehydrogenase family.</text>
</comment>
<comment type="caution">
    <text evidence="6">The sequence shown here is derived from an EMBL/GenBank/DDBJ whole genome shotgun (WGS) entry which is preliminary data.</text>
</comment>
<proteinExistence type="inferred from homology"/>
<dbReference type="InterPro" id="IPR006108">
    <property type="entry name" value="3HC_DH_C"/>
</dbReference>
<feature type="domain" description="3-hydroxyacyl-CoA dehydrogenase C-terminal" evidence="4">
    <location>
        <begin position="187"/>
        <end position="285"/>
    </location>
</feature>
<reference evidence="6 7" key="1">
    <citation type="submission" date="2020-08" db="EMBL/GenBank/DDBJ databases">
        <authorList>
            <person name="Liu C."/>
            <person name="Sun Q."/>
        </authorList>
    </citation>
    <scope>NUCLEOTIDE SEQUENCE [LARGE SCALE GENOMIC DNA]</scope>
    <source>
        <strain evidence="6 7">NSJ-59</strain>
    </source>
</reference>
<keyword evidence="7" id="KW-1185">Reference proteome</keyword>
<dbReference type="SUPFAM" id="SSF51735">
    <property type="entry name" value="NAD(P)-binding Rossmann-fold domains"/>
    <property type="match status" value="1"/>
</dbReference>
<accession>A0ABR6VJ48</accession>